<dbReference type="RefSeq" id="WP_153538447.1">
    <property type="nucleotide sequence ID" value="NZ_WEGH01000004.1"/>
</dbReference>
<dbReference type="Proteomes" id="UP000487268">
    <property type="component" value="Unassembled WGS sequence"/>
</dbReference>
<dbReference type="CDD" id="cd14251">
    <property type="entry name" value="PL-6"/>
    <property type="match status" value="1"/>
</dbReference>
<evidence type="ECO:0008006" key="4">
    <source>
        <dbReference type="Google" id="ProtNLM"/>
    </source>
</evidence>
<dbReference type="InterPro" id="IPR011050">
    <property type="entry name" value="Pectin_lyase_fold/virulence"/>
</dbReference>
<dbReference type="SUPFAM" id="SSF51126">
    <property type="entry name" value="Pectin lyase-like"/>
    <property type="match status" value="1"/>
</dbReference>
<evidence type="ECO:0000256" key="1">
    <source>
        <dbReference type="SAM" id="SignalP"/>
    </source>
</evidence>
<organism evidence="2 3">
    <name type="scientific">Actinomadura macrotermitis</name>
    <dbReference type="NCBI Taxonomy" id="2585200"/>
    <lineage>
        <taxon>Bacteria</taxon>
        <taxon>Bacillati</taxon>
        <taxon>Actinomycetota</taxon>
        <taxon>Actinomycetes</taxon>
        <taxon>Streptosporangiales</taxon>
        <taxon>Thermomonosporaceae</taxon>
        <taxon>Actinomadura</taxon>
    </lineage>
</organism>
<comment type="caution">
    <text evidence="2">The sequence shown here is derived from an EMBL/GenBank/DDBJ whole genome shotgun (WGS) entry which is preliminary data.</text>
</comment>
<dbReference type="Pfam" id="PF14592">
    <property type="entry name" value="Chondroitinas_B"/>
    <property type="match status" value="1"/>
</dbReference>
<evidence type="ECO:0000313" key="2">
    <source>
        <dbReference type="EMBL" id="MQY07917.1"/>
    </source>
</evidence>
<name>A0A7K0C361_9ACTN</name>
<keyword evidence="1" id="KW-0732">Signal</keyword>
<evidence type="ECO:0000313" key="3">
    <source>
        <dbReference type="Proteomes" id="UP000487268"/>
    </source>
</evidence>
<dbReference type="OrthoDB" id="339817at2"/>
<feature type="chain" id="PRO_5029687439" description="Lyase" evidence="1">
    <location>
        <begin position="28"/>
        <end position="450"/>
    </location>
</feature>
<dbReference type="EMBL" id="WEGH01000004">
    <property type="protein sequence ID" value="MQY07917.1"/>
    <property type="molecule type" value="Genomic_DNA"/>
</dbReference>
<keyword evidence="3" id="KW-1185">Reference proteome</keyword>
<dbReference type="InterPro" id="IPR039513">
    <property type="entry name" value="PL-6"/>
</dbReference>
<gene>
    <name evidence="2" type="ORF">ACRB68_60190</name>
</gene>
<protein>
    <recommendedName>
        <fullName evidence="4">Lyase</fullName>
    </recommendedName>
</protein>
<accession>A0A7K0C361</accession>
<dbReference type="AlphaFoldDB" id="A0A7K0C361"/>
<dbReference type="Gene3D" id="2.160.20.10">
    <property type="entry name" value="Single-stranded right-handed beta-helix, Pectin lyase-like"/>
    <property type="match status" value="1"/>
</dbReference>
<dbReference type="InterPro" id="IPR012334">
    <property type="entry name" value="Pectin_lyas_fold"/>
</dbReference>
<sequence length="450" mass="47199">MNFLVKAGIGGAAVLAAGGTVAVMASADPVTARPVAAHRTVPVDSIAALQRAVDRAAAGDEIVLKAGSYRVDRPITVRGARDLTVRAAQVGKVTLTGTAGFELSGTDRVTLSGFVFRQSVPVEVPASAPRTRLTRNVFRLAEGPGKNNWVSVAADDVSVDHNAFQGKRSQGVYLQIFRDATAMPQRTRVYANLFADHRYAGANGGESIRLGYGAQAALVAKARIERNLFEHADGDAEALSVKSSGNTLRYNTFRSSKGWLVLRAGKNNSVYGNFLLGTSGIRVHDADNKVYGNYAGALTIGGFKSDHAPADRLVLAYNTIVGPVTSSYTGAPKGVLFADNLLKSAQVRLTTDGSWKWTANLIDSPSVSGVPAGYLKGDARLVRAGEIYRLTDRSPAIGRAVDATGVPAVTVDIDGQPRPARGKDVGADEFSTAAPIDTPLTAARVGPAAK</sequence>
<reference evidence="2 3" key="1">
    <citation type="submission" date="2019-10" db="EMBL/GenBank/DDBJ databases">
        <title>Actinomadura rubteroloni sp. nov. and Actinomadura macrotermitis sp. nov., isolated from the gut of fungus growing-termite Macrotermes natalensis.</title>
        <authorList>
            <person name="Benndorf R."/>
            <person name="Martin K."/>
            <person name="Kuefner M."/>
            <person name="De Beer W."/>
            <person name="Kaster A.-K."/>
            <person name="Vollmers J."/>
            <person name="Poulsen M."/>
            <person name="Beemelmanns C."/>
        </authorList>
    </citation>
    <scope>NUCLEOTIDE SEQUENCE [LARGE SCALE GENOMIC DNA]</scope>
    <source>
        <strain evidence="2 3">RB68</strain>
    </source>
</reference>
<feature type="signal peptide" evidence="1">
    <location>
        <begin position="1"/>
        <end position="27"/>
    </location>
</feature>
<proteinExistence type="predicted"/>